<keyword evidence="8" id="KW-0067">ATP-binding</keyword>
<dbReference type="GO" id="GO:0003848">
    <property type="term" value="F:2-amino-4-hydroxy-6-hydroxymethyldihydropteridine diphosphokinase activity"/>
    <property type="evidence" value="ECO:0007669"/>
    <property type="project" value="UniProtKB-EC"/>
</dbReference>
<comment type="caution">
    <text evidence="14">The sequence shown here is derived from an EMBL/GenBank/DDBJ whole genome shotgun (WGS) entry which is preliminary data.</text>
</comment>
<dbReference type="AlphaFoldDB" id="A0A940S4T5"/>
<dbReference type="EC" id="2.7.6.3" evidence="3"/>
<feature type="domain" description="7,8-dihydro-6-hydroxymethylpterin-pyrophosphokinase" evidence="13">
    <location>
        <begin position="13"/>
        <end position="145"/>
    </location>
</feature>
<dbReference type="SUPFAM" id="SSF55083">
    <property type="entry name" value="6-hydroxymethyl-7,8-dihydropterin pyrophosphokinase, HPPK"/>
    <property type="match status" value="1"/>
</dbReference>
<keyword evidence="15" id="KW-1185">Reference proteome</keyword>
<reference evidence="14" key="1">
    <citation type="submission" date="2021-03" db="EMBL/GenBank/DDBJ databases">
        <authorList>
            <person name="So Y."/>
        </authorList>
    </citation>
    <scope>NUCLEOTIDE SEQUENCE</scope>
    <source>
        <strain evidence="14">SG15</strain>
    </source>
</reference>
<evidence type="ECO:0000256" key="9">
    <source>
        <dbReference type="ARBA" id="ARBA00022909"/>
    </source>
</evidence>
<evidence type="ECO:0000256" key="10">
    <source>
        <dbReference type="ARBA" id="ARBA00029409"/>
    </source>
</evidence>
<dbReference type="GO" id="GO:0005524">
    <property type="term" value="F:ATP binding"/>
    <property type="evidence" value="ECO:0007669"/>
    <property type="project" value="UniProtKB-KW"/>
</dbReference>
<evidence type="ECO:0000256" key="4">
    <source>
        <dbReference type="ARBA" id="ARBA00016218"/>
    </source>
</evidence>
<keyword evidence="7" id="KW-0418">Kinase</keyword>
<dbReference type="PANTHER" id="PTHR43071">
    <property type="entry name" value="2-AMINO-4-HYDROXY-6-HYDROXYMETHYLDIHYDROPTERIDINE PYROPHOSPHOKINASE"/>
    <property type="match status" value="1"/>
</dbReference>
<evidence type="ECO:0000259" key="13">
    <source>
        <dbReference type="Pfam" id="PF01288"/>
    </source>
</evidence>
<evidence type="ECO:0000256" key="6">
    <source>
        <dbReference type="ARBA" id="ARBA00022741"/>
    </source>
</evidence>
<evidence type="ECO:0000256" key="3">
    <source>
        <dbReference type="ARBA" id="ARBA00013253"/>
    </source>
</evidence>
<dbReference type="Gene3D" id="3.30.70.560">
    <property type="entry name" value="7,8-Dihydro-6-hydroxymethylpterin-pyrophosphokinase HPPK"/>
    <property type="match status" value="1"/>
</dbReference>
<dbReference type="GO" id="GO:0046656">
    <property type="term" value="P:folic acid biosynthetic process"/>
    <property type="evidence" value="ECO:0007669"/>
    <property type="project" value="UniProtKB-KW"/>
</dbReference>
<dbReference type="CDD" id="cd00483">
    <property type="entry name" value="HPPK"/>
    <property type="match status" value="1"/>
</dbReference>
<evidence type="ECO:0000256" key="1">
    <source>
        <dbReference type="ARBA" id="ARBA00005051"/>
    </source>
</evidence>
<evidence type="ECO:0000256" key="8">
    <source>
        <dbReference type="ARBA" id="ARBA00022840"/>
    </source>
</evidence>
<keyword evidence="5 14" id="KW-0808">Transferase</keyword>
<sequence>MADGVAGEGDTLVAIGANLPGVDGAGPLATCRAAAAALEGILGLSLAAVSGWWETAPDPPLPGSPWYVNGVARLRGEADPAALLAALQAVEAAHGRVRPYPNAPRTLDLDIIAMGRLVRDAPDPVVPHPRAHLRRFVLEPLAQVWPGWTHPVSGLSVAAMLSDLPPAPMRPLG</sequence>
<dbReference type="PANTHER" id="PTHR43071:SF1">
    <property type="entry name" value="2-AMINO-4-HYDROXY-6-HYDROXYMETHYLDIHYDROPTERIDINE PYROPHOSPHOKINASE"/>
    <property type="match status" value="1"/>
</dbReference>
<dbReference type="RefSeq" id="WP_209371788.1">
    <property type="nucleotide sequence ID" value="NZ_JAGIZA010000003.1"/>
</dbReference>
<evidence type="ECO:0000256" key="7">
    <source>
        <dbReference type="ARBA" id="ARBA00022777"/>
    </source>
</evidence>
<dbReference type="InterPro" id="IPR000550">
    <property type="entry name" value="Hppk"/>
</dbReference>
<organism evidence="14 15">
    <name type="scientific">Roseomonas indoligenes</name>
    <dbReference type="NCBI Taxonomy" id="2820811"/>
    <lineage>
        <taxon>Bacteria</taxon>
        <taxon>Pseudomonadati</taxon>
        <taxon>Pseudomonadota</taxon>
        <taxon>Alphaproteobacteria</taxon>
        <taxon>Acetobacterales</taxon>
        <taxon>Roseomonadaceae</taxon>
        <taxon>Roseomonas</taxon>
    </lineage>
</organism>
<keyword evidence="9" id="KW-0289">Folate biosynthesis</keyword>
<comment type="function">
    <text evidence="10">Catalyzes the transfer of pyrophosphate from adenosine triphosphate (ATP) to 6-hydroxymethyl-7,8-dihydropterin, an enzymatic step in folate biosynthesis pathway.</text>
</comment>
<proteinExistence type="inferred from homology"/>
<accession>A0A940S4T5</accession>
<evidence type="ECO:0000256" key="12">
    <source>
        <dbReference type="ARBA" id="ARBA00033413"/>
    </source>
</evidence>
<dbReference type="GO" id="GO:0016301">
    <property type="term" value="F:kinase activity"/>
    <property type="evidence" value="ECO:0007669"/>
    <property type="project" value="UniProtKB-KW"/>
</dbReference>
<protein>
    <recommendedName>
        <fullName evidence="4">2-amino-4-hydroxy-6-hydroxymethyldihydropteridine pyrophosphokinase</fullName>
        <ecNumber evidence="3">2.7.6.3</ecNumber>
    </recommendedName>
    <alternativeName>
        <fullName evidence="11">6-hydroxymethyl-7,8-dihydropterin pyrophosphokinase</fullName>
    </alternativeName>
    <alternativeName>
        <fullName evidence="12">7,8-dihydro-6-hydroxymethylpterin-pyrophosphokinase</fullName>
    </alternativeName>
</protein>
<dbReference type="InterPro" id="IPR035907">
    <property type="entry name" value="Hppk_sf"/>
</dbReference>
<keyword evidence="6" id="KW-0547">Nucleotide-binding</keyword>
<evidence type="ECO:0000313" key="14">
    <source>
        <dbReference type="EMBL" id="MBP0492314.1"/>
    </source>
</evidence>
<dbReference type="Proteomes" id="UP000677537">
    <property type="component" value="Unassembled WGS sequence"/>
</dbReference>
<evidence type="ECO:0000256" key="5">
    <source>
        <dbReference type="ARBA" id="ARBA00022679"/>
    </source>
</evidence>
<dbReference type="EMBL" id="JAGIZA010000003">
    <property type="protein sequence ID" value="MBP0492314.1"/>
    <property type="molecule type" value="Genomic_DNA"/>
</dbReference>
<dbReference type="Pfam" id="PF01288">
    <property type="entry name" value="HPPK"/>
    <property type="match status" value="1"/>
</dbReference>
<comment type="pathway">
    <text evidence="1">Cofactor biosynthesis; tetrahydrofolate biosynthesis; 2-amino-4-hydroxy-6-hydroxymethyl-7,8-dihydropteridine diphosphate from 7,8-dihydroneopterin triphosphate: step 4/4.</text>
</comment>
<comment type="similarity">
    <text evidence="2">Belongs to the HPPK family.</text>
</comment>
<evidence type="ECO:0000256" key="11">
    <source>
        <dbReference type="ARBA" id="ARBA00029766"/>
    </source>
</evidence>
<name>A0A940S4T5_9PROT</name>
<evidence type="ECO:0000313" key="15">
    <source>
        <dbReference type="Proteomes" id="UP000677537"/>
    </source>
</evidence>
<dbReference type="NCBIfam" id="TIGR01498">
    <property type="entry name" value="folK"/>
    <property type="match status" value="1"/>
</dbReference>
<evidence type="ECO:0000256" key="2">
    <source>
        <dbReference type="ARBA" id="ARBA00005810"/>
    </source>
</evidence>
<gene>
    <name evidence="14" type="primary">folK</name>
    <name evidence="14" type="ORF">J5Y10_05925</name>
</gene>